<evidence type="ECO:0000259" key="2">
    <source>
        <dbReference type="Pfam" id="PF01182"/>
    </source>
</evidence>
<reference evidence="3 4" key="1">
    <citation type="submission" date="2019-12" db="EMBL/GenBank/DDBJ databases">
        <authorList>
            <person name="Alioto T."/>
            <person name="Alioto T."/>
            <person name="Gomez Garrido J."/>
        </authorList>
    </citation>
    <scope>NUCLEOTIDE SEQUENCE [LARGE SCALE GENOMIC DNA]</scope>
</reference>
<feature type="domain" description="Glucosamine/galactosamine-6-phosphate isomerase" evidence="2">
    <location>
        <begin position="18"/>
        <end position="102"/>
    </location>
</feature>
<comment type="caution">
    <text evidence="3">The sequence shown here is derived from an EMBL/GenBank/DDBJ whole genome shotgun (WGS) entry which is preliminary data.</text>
</comment>
<dbReference type="OrthoDB" id="432544at2759"/>
<dbReference type="Pfam" id="PF01182">
    <property type="entry name" value="Glucosamine_iso"/>
    <property type="match status" value="2"/>
</dbReference>
<dbReference type="SUPFAM" id="SSF100950">
    <property type="entry name" value="NagB/RpiA/CoA transferase-like"/>
    <property type="match status" value="2"/>
</dbReference>
<accession>A0A8S0QUW0</accession>
<gene>
    <name evidence="3" type="ORF">OLEA9_A102068</name>
</gene>
<dbReference type="PANTHER" id="PTHR11054">
    <property type="entry name" value="6-PHOSPHOGLUCONOLACTONASE"/>
    <property type="match status" value="1"/>
</dbReference>
<dbReference type="AlphaFoldDB" id="A0A8S0QUW0"/>
<dbReference type="InterPro" id="IPR006148">
    <property type="entry name" value="Glc/Gal-6P_isomerase"/>
</dbReference>
<name>A0A8S0QUW0_OLEEU</name>
<dbReference type="InterPro" id="IPR037171">
    <property type="entry name" value="NagB/RpiA_transferase-like"/>
</dbReference>
<evidence type="ECO:0000313" key="4">
    <source>
        <dbReference type="Proteomes" id="UP000594638"/>
    </source>
</evidence>
<dbReference type="InterPro" id="IPR039104">
    <property type="entry name" value="6PGL"/>
</dbReference>
<dbReference type="Gene3D" id="3.40.50.1360">
    <property type="match status" value="1"/>
</dbReference>
<keyword evidence="4" id="KW-1185">Reference proteome</keyword>
<feature type="domain" description="Glucosamine/galactosamine-6-phosphate isomerase" evidence="2">
    <location>
        <begin position="123"/>
        <end position="205"/>
    </location>
</feature>
<dbReference type="Proteomes" id="UP000594638">
    <property type="component" value="Unassembled WGS sequence"/>
</dbReference>
<evidence type="ECO:0000256" key="1">
    <source>
        <dbReference type="ARBA" id="ARBA00004959"/>
    </source>
</evidence>
<sequence length="206" mass="23612">MALDTPVKSKTNVLKFHSEEDVAVALAKYTADLSKKHIREVSFSVVLSRGTLIDTMRKMVESPYKDSVDWSKWLIFWEYERVVPLNSDDSNYKLAWDGFLQRYAKFRDIFGLKIEFITVRINQNFKSTGFSLFWKVPISPSNTYAINDKLTPEDAADDYEARLKHLVDGKIILLSDASGFPKFDLMLLGMGPDGQVASLFPTRQQR</sequence>
<dbReference type="EMBL" id="CACTIH010001961">
    <property type="protein sequence ID" value="CAA2970093.1"/>
    <property type="molecule type" value="Genomic_DNA"/>
</dbReference>
<proteinExistence type="predicted"/>
<evidence type="ECO:0000313" key="3">
    <source>
        <dbReference type="EMBL" id="CAA2970093.1"/>
    </source>
</evidence>
<comment type="pathway">
    <text evidence="1">Carbohydrate degradation; pentose phosphate pathway.</text>
</comment>
<dbReference type="GO" id="GO:0005975">
    <property type="term" value="P:carbohydrate metabolic process"/>
    <property type="evidence" value="ECO:0007669"/>
    <property type="project" value="InterPro"/>
</dbReference>
<dbReference type="PANTHER" id="PTHR11054:SF9">
    <property type="entry name" value="6-PHOSPHOGLUCONOLACTONASE-RELATED"/>
    <property type="match status" value="1"/>
</dbReference>
<organism evidence="3 4">
    <name type="scientific">Olea europaea subsp. europaea</name>
    <dbReference type="NCBI Taxonomy" id="158383"/>
    <lineage>
        <taxon>Eukaryota</taxon>
        <taxon>Viridiplantae</taxon>
        <taxon>Streptophyta</taxon>
        <taxon>Embryophyta</taxon>
        <taxon>Tracheophyta</taxon>
        <taxon>Spermatophyta</taxon>
        <taxon>Magnoliopsida</taxon>
        <taxon>eudicotyledons</taxon>
        <taxon>Gunneridae</taxon>
        <taxon>Pentapetalae</taxon>
        <taxon>asterids</taxon>
        <taxon>lamiids</taxon>
        <taxon>Lamiales</taxon>
        <taxon>Oleaceae</taxon>
        <taxon>Oleeae</taxon>
        <taxon>Olea</taxon>
    </lineage>
</organism>
<dbReference type="Gramene" id="OE9A102068T1">
    <property type="protein sequence ID" value="OE9A102068C1"/>
    <property type="gene ID" value="OE9A102068"/>
</dbReference>
<protein>
    <submittedName>
        <fullName evidence="3">Probable 6-phosphogluconolactonase 4, chloroplastic</fullName>
    </submittedName>
</protein>